<dbReference type="Proteomes" id="UP000786693">
    <property type="component" value="Unassembled WGS sequence"/>
</dbReference>
<sequence length="230" mass="24400">MPRFLKDETGAVTVDWVVLTAAGVGLGLAVMGLVQTGAASQSDDVDETLRGIGIMTSFTKIYSTNDFSDGRGDWSGGELINFEGFGDILALSGSSPTADLPLEVESQYSYAVVEFDMVFGDSWDGEQATISLNGQELAMGEFNWQSGEPTITTYDTETDTQITLTRSSTDTGSGRGRWQSQNDYTYSVQVVAANDGSALQLGASTTLNSGTNDEFFGIDNVQVSGAISKP</sequence>
<comment type="caution">
    <text evidence="2">The sequence shown here is derived from an EMBL/GenBank/DDBJ whole genome shotgun (WGS) entry which is preliminary data.</text>
</comment>
<keyword evidence="1" id="KW-0472">Membrane</keyword>
<evidence type="ECO:0000313" key="3">
    <source>
        <dbReference type="Proteomes" id="UP000786693"/>
    </source>
</evidence>
<gene>
    <name evidence="2" type="ORF">JANAI62_00150</name>
</gene>
<protein>
    <recommendedName>
        <fullName evidence="4">DUF642 domain-containing protein</fullName>
    </recommendedName>
</protein>
<accession>A0ABQ4NG56</accession>
<keyword evidence="1" id="KW-0812">Transmembrane</keyword>
<evidence type="ECO:0008006" key="4">
    <source>
        <dbReference type="Google" id="ProtNLM"/>
    </source>
</evidence>
<feature type="transmembrane region" description="Helical" evidence="1">
    <location>
        <begin position="12"/>
        <end position="34"/>
    </location>
</feature>
<keyword evidence="1" id="KW-1133">Transmembrane helix</keyword>
<evidence type="ECO:0000313" key="2">
    <source>
        <dbReference type="EMBL" id="GIT93392.1"/>
    </source>
</evidence>
<evidence type="ECO:0000256" key="1">
    <source>
        <dbReference type="SAM" id="Phobius"/>
    </source>
</evidence>
<reference evidence="2 3" key="1">
    <citation type="submission" date="2021-05" db="EMBL/GenBank/DDBJ databases">
        <title>Bacteria Genome sequencing.</title>
        <authorList>
            <person name="Takabe Y."/>
            <person name="Nakajima Y."/>
            <person name="Suzuki S."/>
            <person name="Shiozaki T."/>
        </authorList>
    </citation>
    <scope>NUCLEOTIDE SEQUENCE [LARGE SCALE GENOMIC DNA]</scope>
    <source>
        <strain evidence="2 3">AI_62</strain>
    </source>
</reference>
<organism evidence="2 3">
    <name type="scientific">Jannaschia pagri</name>
    <dbReference type="NCBI Taxonomy" id="2829797"/>
    <lineage>
        <taxon>Bacteria</taxon>
        <taxon>Pseudomonadati</taxon>
        <taxon>Pseudomonadota</taxon>
        <taxon>Alphaproteobacteria</taxon>
        <taxon>Rhodobacterales</taxon>
        <taxon>Roseobacteraceae</taxon>
        <taxon>Jannaschia</taxon>
    </lineage>
</organism>
<dbReference type="EMBL" id="BPFH01000001">
    <property type="protein sequence ID" value="GIT93392.1"/>
    <property type="molecule type" value="Genomic_DNA"/>
</dbReference>
<proteinExistence type="predicted"/>
<name>A0ABQ4NG56_9RHOB</name>
<keyword evidence="3" id="KW-1185">Reference proteome</keyword>
<dbReference type="RefSeq" id="WP_220747893.1">
    <property type="nucleotide sequence ID" value="NZ_BPFH01000001.1"/>
</dbReference>